<name>A0ABV9CFP2_9ACTN</name>
<dbReference type="EMBL" id="JBHSFP010000007">
    <property type="protein sequence ID" value="MFC4531888.1"/>
    <property type="molecule type" value="Genomic_DNA"/>
</dbReference>
<sequence length="220" mass="24529">MGPVTENHLDGRVLQRARDVDAVVLPPEAYGPEFRAAYESAQGVVWKLERAQHFHEPYEPSWQAMVAGDWERSLRLIDESRGTLAADYAGYAEFRRVRVVETPLSPYMQWELHVLAARADAGERVRVVPASAVRDLERPAPLPELLVFESDLMYEVLYDATGAHLGGRRITEPGTVGACLATVAALYEQGEDLVAYFRREVLPLPAPRPLTSRPRPVPSA</sequence>
<proteinExistence type="predicted"/>
<reference evidence="3" key="1">
    <citation type="journal article" date="2019" name="Int. J. Syst. Evol. Microbiol.">
        <title>The Global Catalogue of Microorganisms (GCM) 10K type strain sequencing project: providing services to taxonomists for standard genome sequencing and annotation.</title>
        <authorList>
            <consortium name="The Broad Institute Genomics Platform"/>
            <consortium name="The Broad Institute Genome Sequencing Center for Infectious Disease"/>
            <person name="Wu L."/>
            <person name="Ma J."/>
        </authorList>
    </citation>
    <scope>NUCLEOTIDE SEQUENCE [LARGE SCALE GENOMIC DNA]</scope>
    <source>
        <strain evidence="3">CGMCC 4.7132</strain>
    </source>
</reference>
<accession>A0ABV9CFP2</accession>
<organism evidence="2 3">
    <name type="scientific">Sphaerisporangium dianthi</name>
    <dbReference type="NCBI Taxonomy" id="1436120"/>
    <lineage>
        <taxon>Bacteria</taxon>
        <taxon>Bacillati</taxon>
        <taxon>Actinomycetota</taxon>
        <taxon>Actinomycetes</taxon>
        <taxon>Streptosporangiales</taxon>
        <taxon>Streptosporangiaceae</taxon>
        <taxon>Sphaerisporangium</taxon>
    </lineage>
</organism>
<dbReference type="Proteomes" id="UP001596004">
    <property type="component" value="Unassembled WGS sequence"/>
</dbReference>
<evidence type="ECO:0000313" key="3">
    <source>
        <dbReference type="Proteomes" id="UP001596004"/>
    </source>
</evidence>
<dbReference type="Pfam" id="PF21806">
    <property type="entry name" value="DUF6879"/>
    <property type="match status" value="1"/>
</dbReference>
<evidence type="ECO:0000259" key="1">
    <source>
        <dbReference type="Pfam" id="PF21806"/>
    </source>
</evidence>
<protein>
    <submittedName>
        <fullName evidence="2">DUF6879 family protein</fullName>
    </submittedName>
</protein>
<dbReference type="InterPro" id="IPR049244">
    <property type="entry name" value="DUF6879"/>
</dbReference>
<feature type="domain" description="DUF6879" evidence="1">
    <location>
        <begin position="33"/>
        <end position="197"/>
    </location>
</feature>
<keyword evidence="3" id="KW-1185">Reference proteome</keyword>
<comment type="caution">
    <text evidence="2">The sequence shown here is derived from an EMBL/GenBank/DDBJ whole genome shotgun (WGS) entry which is preliminary data.</text>
</comment>
<gene>
    <name evidence="2" type="ORF">ACFO60_14015</name>
</gene>
<evidence type="ECO:0000313" key="2">
    <source>
        <dbReference type="EMBL" id="MFC4531888.1"/>
    </source>
</evidence>
<dbReference type="RefSeq" id="WP_380840571.1">
    <property type="nucleotide sequence ID" value="NZ_JBHSFP010000007.1"/>
</dbReference>